<dbReference type="CDD" id="cd07041">
    <property type="entry name" value="STAS_RsbR_RsbS_like"/>
    <property type="match status" value="1"/>
</dbReference>
<dbReference type="SUPFAM" id="SSF55781">
    <property type="entry name" value="GAF domain-like"/>
    <property type="match status" value="1"/>
</dbReference>
<evidence type="ECO:0000313" key="3">
    <source>
        <dbReference type="Proteomes" id="UP001418796"/>
    </source>
</evidence>
<evidence type="ECO:0000259" key="1">
    <source>
        <dbReference type="PROSITE" id="PS50801"/>
    </source>
</evidence>
<dbReference type="Proteomes" id="UP001418796">
    <property type="component" value="Unassembled WGS sequence"/>
</dbReference>
<dbReference type="SUPFAM" id="SSF52091">
    <property type="entry name" value="SpoIIaa-like"/>
    <property type="match status" value="1"/>
</dbReference>
<name>A0ABU9VEA2_9BACI</name>
<accession>A0ABU9VEA2</accession>
<dbReference type="InterPro" id="IPR036513">
    <property type="entry name" value="STAS_dom_sf"/>
</dbReference>
<organism evidence="2 3">
    <name type="scientific">Alkalicoccobacillus gibsonii</name>
    <dbReference type="NCBI Taxonomy" id="79881"/>
    <lineage>
        <taxon>Bacteria</taxon>
        <taxon>Bacillati</taxon>
        <taxon>Bacillota</taxon>
        <taxon>Bacilli</taxon>
        <taxon>Bacillales</taxon>
        <taxon>Bacillaceae</taxon>
        <taxon>Alkalicoccobacillus</taxon>
    </lineage>
</organism>
<evidence type="ECO:0000313" key="2">
    <source>
        <dbReference type="EMBL" id="MEN0642222.1"/>
    </source>
</evidence>
<dbReference type="PROSITE" id="PS50801">
    <property type="entry name" value="STAS"/>
    <property type="match status" value="1"/>
</dbReference>
<dbReference type="Pfam" id="PF01590">
    <property type="entry name" value="GAF"/>
    <property type="match status" value="1"/>
</dbReference>
<gene>
    <name evidence="2" type="ORF">MKY91_03450</name>
</gene>
<dbReference type="InterPro" id="IPR002645">
    <property type="entry name" value="STAS_dom"/>
</dbReference>
<dbReference type="PANTHER" id="PTHR33745:SF8">
    <property type="entry name" value="BLUE-LIGHT PHOTORECEPTOR"/>
    <property type="match status" value="1"/>
</dbReference>
<dbReference type="PANTHER" id="PTHR33745">
    <property type="entry name" value="RSBT ANTAGONIST PROTEIN RSBS-RELATED"/>
    <property type="match status" value="1"/>
</dbReference>
<dbReference type="Gene3D" id="3.30.450.40">
    <property type="match status" value="1"/>
</dbReference>
<feature type="domain" description="STAS" evidence="1">
    <location>
        <begin position="170"/>
        <end position="281"/>
    </location>
</feature>
<sequence length="291" mass="32310">MVLQLSKQNKTLNIKNFQDFEEVATQVLLLLSHQIQINTLFIAKNDLKTNRIMHAINKDKVLLRVGDELDYTQTLCKLSVDYGERVLVIPSLSDHEEACDLDPVKQLGTGSFIGIPIYDGCGGVYGTICGLDDQMVNFSENDIELFRTMASLLTYVLDLEFAHQQLSDLSAPLVPVAKGIGVLPVIGSVTLQRMESIVDKVMTLSNKLDLHYLLIDVSGIVSLDEDTSEQLLRLAHMLKLIGVKTMFTGIRPDLAMKINRLRTNFMKVQTFGTLAQGLESIGFIPPVLSKS</sequence>
<reference evidence="2 3" key="1">
    <citation type="submission" date="2024-03" db="EMBL/GenBank/DDBJ databases">
        <title>Bacilli Hybrid Assemblies.</title>
        <authorList>
            <person name="Kovac J."/>
        </authorList>
    </citation>
    <scope>NUCLEOTIDE SEQUENCE [LARGE SCALE GENOMIC DNA]</scope>
    <source>
        <strain evidence="2 3">FSL R7-0666</strain>
    </source>
</reference>
<dbReference type="EMBL" id="JBCITK010000001">
    <property type="protein sequence ID" value="MEN0642222.1"/>
    <property type="molecule type" value="Genomic_DNA"/>
</dbReference>
<proteinExistence type="predicted"/>
<comment type="caution">
    <text evidence="2">The sequence shown here is derived from an EMBL/GenBank/DDBJ whole genome shotgun (WGS) entry which is preliminary data.</text>
</comment>
<protein>
    <submittedName>
        <fullName evidence="2">STAS domain-containing protein</fullName>
    </submittedName>
</protein>
<dbReference type="Pfam" id="PF01740">
    <property type="entry name" value="STAS"/>
    <property type="match status" value="1"/>
</dbReference>
<dbReference type="InterPro" id="IPR051932">
    <property type="entry name" value="Bact_StressResp_Reg"/>
</dbReference>
<dbReference type="Gene3D" id="3.30.750.24">
    <property type="entry name" value="STAS domain"/>
    <property type="match status" value="1"/>
</dbReference>
<dbReference type="InterPro" id="IPR029016">
    <property type="entry name" value="GAF-like_dom_sf"/>
</dbReference>
<dbReference type="InterPro" id="IPR003018">
    <property type="entry name" value="GAF"/>
</dbReference>
<dbReference type="RefSeq" id="WP_343129366.1">
    <property type="nucleotide sequence ID" value="NZ_JBCITK010000001.1"/>
</dbReference>
<keyword evidence="3" id="KW-1185">Reference proteome</keyword>